<gene>
    <name evidence="1" type="ORF">HNY73_003271</name>
</gene>
<dbReference type="AlphaFoldDB" id="A0A8T0FWG0"/>
<comment type="caution">
    <text evidence="1">The sequence shown here is derived from an EMBL/GenBank/DDBJ whole genome shotgun (WGS) entry which is preliminary data.</text>
</comment>
<evidence type="ECO:0000313" key="1">
    <source>
        <dbReference type="EMBL" id="KAF8795421.1"/>
    </source>
</evidence>
<evidence type="ECO:0000313" key="2">
    <source>
        <dbReference type="Proteomes" id="UP000807504"/>
    </source>
</evidence>
<accession>A0A8T0FWG0</accession>
<dbReference type="EMBL" id="JABXBU010000002">
    <property type="protein sequence ID" value="KAF8795421.1"/>
    <property type="molecule type" value="Genomic_DNA"/>
</dbReference>
<proteinExistence type="predicted"/>
<dbReference type="Proteomes" id="UP000807504">
    <property type="component" value="Unassembled WGS sequence"/>
</dbReference>
<organism evidence="1 2">
    <name type="scientific">Argiope bruennichi</name>
    <name type="common">Wasp spider</name>
    <name type="synonym">Aranea bruennichi</name>
    <dbReference type="NCBI Taxonomy" id="94029"/>
    <lineage>
        <taxon>Eukaryota</taxon>
        <taxon>Metazoa</taxon>
        <taxon>Ecdysozoa</taxon>
        <taxon>Arthropoda</taxon>
        <taxon>Chelicerata</taxon>
        <taxon>Arachnida</taxon>
        <taxon>Araneae</taxon>
        <taxon>Araneomorphae</taxon>
        <taxon>Entelegynae</taxon>
        <taxon>Araneoidea</taxon>
        <taxon>Araneidae</taxon>
        <taxon>Argiope</taxon>
    </lineage>
</organism>
<reference evidence="1" key="1">
    <citation type="journal article" date="2020" name="bioRxiv">
        <title>Chromosome-level reference genome of the European wasp spider Argiope bruennichi: a resource for studies on range expansion and evolutionary adaptation.</title>
        <authorList>
            <person name="Sheffer M.M."/>
            <person name="Hoppe A."/>
            <person name="Krehenwinkel H."/>
            <person name="Uhl G."/>
            <person name="Kuss A.W."/>
            <person name="Jensen L."/>
            <person name="Jensen C."/>
            <person name="Gillespie R.G."/>
            <person name="Hoff K.J."/>
            <person name="Prost S."/>
        </authorList>
    </citation>
    <scope>NUCLEOTIDE SEQUENCE</scope>
</reference>
<protein>
    <submittedName>
        <fullName evidence="1">Uncharacterized protein</fullName>
    </submittedName>
</protein>
<sequence length="148" mass="17316">MAFIDDQPFPVETQGENCHEIEFNFTVNNYHDIETVGFTKDYKINCRMLETEWSVWIIFLKKDSIISCVVHTKRTDFNENPVNVSLNLVVYHPSKHEFREISNLPETEVRREWIFKQTVNPVVPPENKDLLDGDNLSVKFCLKVAGCH</sequence>
<reference evidence="1" key="2">
    <citation type="submission" date="2020-06" db="EMBL/GenBank/DDBJ databases">
        <authorList>
            <person name="Sheffer M."/>
        </authorList>
    </citation>
    <scope>NUCLEOTIDE SEQUENCE</scope>
</reference>
<keyword evidence="2" id="KW-1185">Reference proteome</keyword>
<name>A0A8T0FWG0_ARGBR</name>